<dbReference type="eggNOG" id="COG3228">
    <property type="taxonomic scope" value="Bacteria"/>
</dbReference>
<dbReference type="PANTHER" id="PTHR30164">
    <property type="entry name" value="MTFA PEPTIDASE"/>
    <property type="match status" value="1"/>
</dbReference>
<dbReference type="EMBL" id="BBLT01000002">
    <property type="protein sequence ID" value="GAL83882.1"/>
    <property type="molecule type" value="Genomic_DNA"/>
</dbReference>
<dbReference type="STRING" id="153721.MYP_1110"/>
<evidence type="ECO:0008006" key="4">
    <source>
        <dbReference type="Google" id="ProtNLM"/>
    </source>
</evidence>
<dbReference type="InterPro" id="IPR010384">
    <property type="entry name" value="MtfA_fam"/>
</dbReference>
<dbReference type="Proteomes" id="UP000030185">
    <property type="component" value="Unassembled WGS sequence"/>
</dbReference>
<dbReference type="CDD" id="cd20170">
    <property type="entry name" value="Peptidase_M90-like"/>
    <property type="match status" value="1"/>
</dbReference>
<organism evidence="2 3">
    <name type="scientific">Sporocytophaga myxococcoides</name>
    <dbReference type="NCBI Taxonomy" id="153721"/>
    <lineage>
        <taxon>Bacteria</taxon>
        <taxon>Pseudomonadati</taxon>
        <taxon>Bacteroidota</taxon>
        <taxon>Cytophagia</taxon>
        <taxon>Cytophagales</taxon>
        <taxon>Cytophagaceae</taxon>
        <taxon>Sporocytophaga</taxon>
    </lineage>
</organism>
<reference evidence="2 3" key="1">
    <citation type="submission" date="2014-09" db="EMBL/GenBank/DDBJ databases">
        <title>Sporocytophaga myxococcoides PG-01 genome sequencing.</title>
        <authorList>
            <person name="Liu L."/>
            <person name="Gao P.J."/>
            <person name="Chen G.J."/>
            <person name="Wang L.S."/>
        </authorList>
    </citation>
    <scope>NUCLEOTIDE SEQUENCE [LARGE SCALE GENOMIC DNA]</scope>
    <source>
        <strain evidence="2 3">PG-01</strain>
    </source>
</reference>
<feature type="transmembrane region" description="Helical" evidence="1">
    <location>
        <begin position="7"/>
        <end position="30"/>
    </location>
</feature>
<evidence type="ECO:0000313" key="3">
    <source>
        <dbReference type="Proteomes" id="UP000030185"/>
    </source>
</evidence>
<dbReference type="InterPro" id="IPR024079">
    <property type="entry name" value="MetalloPept_cat_dom_sf"/>
</dbReference>
<name>A0A098LBT6_9BACT</name>
<dbReference type="GO" id="GO:0005829">
    <property type="term" value="C:cytosol"/>
    <property type="evidence" value="ECO:0007669"/>
    <property type="project" value="TreeGrafter"/>
</dbReference>
<dbReference type="AlphaFoldDB" id="A0A098LBT6"/>
<protein>
    <recommendedName>
        <fullName evidence="4">DgsA anti-repressor MtfA</fullName>
    </recommendedName>
</protein>
<sequence>METYITVTFYILGLAVFLFGTFSLGLYALIINPFLETVHINKRLSRKQRDILLKHFKYYRDLSGSQKIDFEKRIRNFLIHKEFIPKGIPQVTEEMQILVAACGVQLTFGFPPVRFESFPKILIYPSHYQSSNGKRHKGEVSLSGFIAFSWEDFMYGYKRPEDGFNLGLHEMAHALKIEDALHQHQQELLDHESLKEWGKISRQEIKKIKTGKMRFLRPYAFNNEDEFFAVCVEYFFEKPEEFKLQLPTLYGSLSKLLKQDPGKILRNAKFYFYPPENRKLMLLMNQAIKELPNLKTLKAKVSFTKSLFVKGRKIS</sequence>
<accession>A0A098LBT6</accession>
<gene>
    <name evidence="2" type="ORF">MYP_1110</name>
</gene>
<comment type="caution">
    <text evidence="2">The sequence shown here is derived from an EMBL/GenBank/DDBJ whole genome shotgun (WGS) entry which is preliminary data.</text>
</comment>
<evidence type="ECO:0000256" key="1">
    <source>
        <dbReference type="SAM" id="Phobius"/>
    </source>
</evidence>
<keyword evidence="3" id="KW-1185">Reference proteome</keyword>
<dbReference type="Gene3D" id="1.10.472.150">
    <property type="entry name" value="Glucose-regulated metallo-peptidase M90, N-terminal domain"/>
    <property type="match status" value="1"/>
</dbReference>
<dbReference type="Pfam" id="PF06167">
    <property type="entry name" value="Peptidase_M90"/>
    <property type="match status" value="1"/>
</dbReference>
<dbReference type="OrthoDB" id="9786424at2"/>
<dbReference type="SUPFAM" id="SSF55486">
    <property type="entry name" value="Metalloproteases ('zincins'), catalytic domain"/>
    <property type="match status" value="1"/>
</dbReference>
<dbReference type="GO" id="GO:0008237">
    <property type="term" value="F:metallopeptidase activity"/>
    <property type="evidence" value="ECO:0007669"/>
    <property type="project" value="InterPro"/>
</dbReference>
<keyword evidence="1" id="KW-0472">Membrane</keyword>
<evidence type="ECO:0000313" key="2">
    <source>
        <dbReference type="EMBL" id="GAL83882.1"/>
    </source>
</evidence>
<keyword evidence="1" id="KW-1133">Transmembrane helix</keyword>
<dbReference type="Gene3D" id="3.40.390.10">
    <property type="entry name" value="Collagenase (Catalytic Domain)"/>
    <property type="match status" value="1"/>
</dbReference>
<dbReference type="RefSeq" id="WP_052429967.1">
    <property type="nucleotide sequence ID" value="NZ_BBLT01000002.1"/>
</dbReference>
<dbReference type="InterPro" id="IPR042252">
    <property type="entry name" value="MtfA_N"/>
</dbReference>
<keyword evidence="1" id="KW-0812">Transmembrane</keyword>
<dbReference type="GO" id="GO:0004177">
    <property type="term" value="F:aminopeptidase activity"/>
    <property type="evidence" value="ECO:0007669"/>
    <property type="project" value="TreeGrafter"/>
</dbReference>
<dbReference type="PANTHER" id="PTHR30164:SF2">
    <property type="entry name" value="PROTEIN MTFA"/>
    <property type="match status" value="1"/>
</dbReference>
<proteinExistence type="predicted"/>